<dbReference type="AlphaFoldDB" id="A0A0A9G193"/>
<dbReference type="EMBL" id="GBRH01183498">
    <property type="protein sequence ID" value="JAE14398.1"/>
    <property type="molecule type" value="Transcribed_RNA"/>
</dbReference>
<reference evidence="1" key="1">
    <citation type="submission" date="2014-09" db="EMBL/GenBank/DDBJ databases">
        <authorList>
            <person name="Magalhaes I.L.F."/>
            <person name="Oliveira U."/>
            <person name="Santos F.R."/>
            <person name="Vidigal T.H.D.A."/>
            <person name="Brescovit A.D."/>
            <person name="Santos A.J."/>
        </authorList>
    </citation>
    <scope>NUCLEOTIDE SEQUENCE</scope>
    <source>
        <tissue evidence="1">Shoot tissue taken approximately 20 cm above the soil surface</tissue>
    </source>
</reference>
<organism evidence="1">
    <name type="scientific">Arundo donax</name>
    <name type="common">Giant reed</name>
    <name type="synonym">Donax arundinaceus</name>
    <dbReference type="NCBI Taxonomy" id="35708"/>
    <lineage>
        <taxon>Eukaryota</taxon>
        <taxon>Viridiplantae</taxon>
        <taxon>Streptophyta</taxon>
        <taxon>Embryophyta</taxon>
        <taxon>Tracheophyta</taxon>
        <taxon>Spermatophyta</taxon>
        <taxon>Magnoliopsida</taxon>
        <taxon>Liliopsida</taxon>
        <taxon>Poales</taxon>
        <taxon>Poaceae</taxon>
        <taxon>PACMAD clade</taxon>
        <taxon>Arundinoideae</taxon>
        <taxon>Arundineae</taxon>
        <taxon>Arundo</taxon>
    </lineage>
</organism>
<name>A0A0A9G193_ARUDO</name>
<accession>A0A0A9G193</accession>
<protein>
    <recommendedName>
        <fullName evidence="2">BTB domain-containing protein</fullName>
    </recommendedName>
</protein>
<evidence type="ECO:0000313" key="1">
    <source>
        <dbReference type="EMBL" id="JAE14398.1"/>
    </source>
</evidence>
<evidence type="ECO:0008006" key="2">
    <source>
        <dbReference type="Google" id="ProtNLM"/>
    </source>
</evidence>
<sequence>MLEYMYTDKLEHLDPDRAEELFDVASRCCFHLSEL</sequence>
<proteinExistence type="predicted"/>
<reference evidence="1" key="2">
    <citation type="journal article" date="2015" name="Data Brief">
        <title>Shoot transcriptome of the giant reed, Arundo donax.</title>
        <authorList>
            <person name="Barrero R.A."/>
            <person name="Guerrero F.D."/>
            <person name="Moolhuijzen P."/>
            <person name="Goolsby J.A."/>
            <person name="Tidwell J."/>
            <person name="Bellgard S.E."/>
            <person name="Bellgard M.I."/>
        </authorList>
    </citation>
    <scope>NUCLEOTIDE SEQUENCE</scope>
    <source>
        <tissue evidence="1">Shoot tissue taken approximately 20 cm above the soil surface</tissue>
    </source>
</reference>